<dbReference type="GeneID" id="67513440"/>
<proteinExistence type="predicted"/>
<dbReference type="Proteomes" id="UP000189376">
    <property type="component" value="Unassembled WGS sequence"/>
</dbReference>
<feature type="transmembrane region" description="Helical" evidence="1">
    <location>
        <begin position="181"/>
        <end position="202"/>
    </location>
</feature>
<gene>
    <name evidence="2" type="ORF">AC058_09150</name>
</gene>
<accession>A0A1V2UXQ2</accession>
<evidence type="ECO:0000313" key="2">
    <source>
        <dbReference type="EMBL" id="ONN54667.1"/>
    </source>
</evidence>
<organism evidence="2 3">
    <name type="scientific">Acinetobacter genomosp. 33YU</name>
    <dbReference type="NCBI Taxonomy" id="1675530"/>
    <lineage>
        <taxon>Bacteria</taxon>
        <taxon>Pseudomonadati</taxon>
        <taxon>Pseudomonadota</taxon>
        <taxon>Gammaproteobacteria</taxon>
        <taxon>Moraxellales</taxon>
        <taxon>Moraxellaceae</taxon>
        <taxon>Acinetobacter</taxon>
    </lineage>
</organism>
<reference evidence="2 3" key="1">
    <citation type="submission" date="2015-07" db="EMBL/GenBank/DDBJ databases">
        <title>Acinetobacter yuneri, a novel member of Acinetobacter calcoaceticus-Acinetobacter baumannii complex isolated from clinical specimen.</title>
        <authorList>
            <person name="Yu Y."/>
        </authorList>
    </citation>
    <scope>NUCLEOTIDE SEQUENCE [LARGE SCALE GENOMIC DNA]</scope>
    <source>
        <strain evidence="2 3">A362</strain>
    </source>
</reference>
<comment type="caution">
    <text evidence="2">The sequence shown here is derived from an EMBL/GenBank/DDBJ whole genome shotgun (WGS) entry which is preliminary data.</text>
</comment>
<name>A0A1V2UXQ2_9GAMM</name>
<keyword evidence="1" id="KW-1133">Transmembrane helix</keyword>
<dbReference type="AlphaFoldDB" id="A0A1V2UXQ2"/>
<keyword evidence="1" id="KW-0812">Transmembrane</keyword>
<protein>
    <submittedName>
        <fullName evidence="2">Uncharacterized protein</fullName>
    </submittedName>
</protein>
<evidence type="ECO:0000313" key="3">
    <source>
        <dbReference type="Proteomes" id="UP000189376"/>
    </source>
</evidence>
<feature type="transmembrane region" description="Helical" evidence="1">
    <location>
        <begin position="157"/>
        <end position="175"/>
    </location>
</feature>
<keyword evidence="3" id="KW-1185">Reference proteome</keyword>
<evidence type="ECO:0000256" key="1">
    <source>
        <dbReference type="SAM" id="Phobius"/>
    </source>
</evidence>
<dbReference type="EMBL" id="LFZS01000005">
    <property type="protein sequence ID" value="ONN54667.1"/>
    <property type="molecule type" value="Genomic_DNA"/>
</dbReference>
<keyword evidence="1" id="KW-0472">Membrane</keyword>
<sequence length="268" mass="30804">MSSDKNSSDSATQKVNITNEVLDEAAIKQAIEANQPRKSGILKRVFFDFGRKSHWSSARKGFLPHLSNIRSMLSPTCPECGKSILMHDNRIPRSYKGNVNWVCAHPLCEYEIVAPNNFKQLKKLIANTHYPRGQERLASMSNDEIDKLIKNHQFSSYLYLALSMFTGLYVVYMFFKALYPMLVVPGVLLVFYLYMVSINSAYRAWQVRTGLLFLPNSPFLAWFRYAPKKYSLSWYDGKNPLPVETLNKLADRKQHLIDNFNNNDKGAD</sequence>
<dbReference type="RefSeq" id="WP_024160730.1">
    <property type="nucleotide sequence ID" value="NZ_LFZS01000005.1"/>
</dbReference>